<dbReference type="AlphaFoldDB" id="A0A1M6QHP5"/>
<organism evidence="2 3">
    <name type="scientific">Rhodothermus profundi</name>
    <dbReference type="NCBI Taxonomy" id="633813"/>
    <lineage>
        <taxon>Bacteria</taxon>
        <taxon>Pseudomonadati</taxon>
        <taxon>Rhodothermota</taxon>
        <taxon>Rhodothermia</taxon>
        <taxon>Rhodothermales</taxon>
        <taxon>Rhodothermaceae</taxon>
        <taxon>Rhodothermus</taxon>
    </lineage>
</organism>
<gene>
    <name evidence="2" type="ORF">SAMN04488087_0628</name>
</gene>
<protein>
    <recommendedName>
        <fullName evidence="4">Secreted protein</fullName>
    </recommendedName>
</protein>
<keyword evidence="3" id="KW-1185">Reference proteome</keyword>
<keyword evidence="1" id="KW-0732">Signal</keyword>
<proteinExistence type="predicted"/>
<evidence type="ECO:0000313" key="2">
    <source>
        <dbReference type="EMBL" id="SHK19779.1"/>
    </source>
</evidence>
<dbReference type="STRING" id="633813.SAMN04488087_0628"/>
<reference evidence="3" key="1">
    <citation type="submission" date="2016-11" db="EMBL/GenBank/DDBJ databases">
        <authorList>
            <person name="Varghese N."/>
            <person name="Submissions S."/>
        </authorList>
    </citation>
    <scope>NUCLEOTIDE SEQUENCE [LARGE SCALE GENOMIC DNA]</scope>
    <source>
        <strain evidence="3">DSM 22212</strain>
    </source>
</reference>
<name>A0A1M6QHP5_9BACT</name>
<evidence type="ECO:0000256" key="1">
    <source>
        <dbReference type="SAM" id="SignalP"/>
    </source>
</evidence>
<evidence type="ECO:0000313" key="3">
    <source>
        <dbReference type="Proteomes" id="UP000185812"/>
    </source>
</evidence>
<feature type="signal peptide" evidence="1">
    <location>
        <begin position="1"/>
        <end position="24"/>
    </location>
</feature>
<dbReference type="RefSeq" id="WP_072714469.1">
    <property type="nucleotide sequence ID" value="NZ_FRAU01000001.1"/>
</dbReference>
<feature type="chain" id="PRO_5012839033" description="Secreted protein" evidence="1">
    <location>
        <begin position="25"/>
        <end position="82"/>
    </location>
</feature>
<accession>A0A1M6QHP5</accession>
<sequence>MKRLLLPFALILSLLGSLLLLDTATRTEVVTNAAALITPTEACAGGCEEADCPGSGAPCCEESWLFGLIKKVKTYEAPTPPN</sequence>
<dbReference type="Proteomes" id="UP000185812">
    <property type="component" value="Unassembled WGS sequence"/>
</dbReference>
<evidence type="ECO:0008006" key="4">
    <source>
        <dbReference type="Google" id="ProtNLM"/>
    </source>
</evidence>
<dbReference type="EMBL" id="FRAU01000001">
    <property type="protein sequence ID" value="SHK19779.1"/>
    <property type="molecule type" value="Genomic_DNA"/>
</dbReference>